<proteinExistence type="predicted"/>
<dbReference type="PANTHER" id="PTHR34236:SF1">
    <property type="entry name" value="DIMETHYL SULFOXIDE REDUCTASE TRANSCRIPTIONAL ACTIVATOR"/>
    <property type="match status" value="1"/>
</dbReference>
<accession>A0A1H2XB50</accession>
<dbReference type="EMBL" id="FNOF01000009">
    <property type="protein sequence ID" value="SDW89996.1"/>
    <property type="molecule type" value="Genomic_DNA"/>
</dbReference>
<dbReference type="InterPro" id="IPR036388">
    <property type="entry name" value="WH-like_DNA-bd_sf"/>
</dbReference>
<dbReference type="InterPro" id="IPR056433">
    <property type="entry name" value="DmsR-like_N"/>
</dbReference>
<name>A0A1H2XB50_HALVA</name>
<dbReference type="Pfam" id="PF24277">
    <property type="entry name" value="DmsR_N"/>
    <property type="match status" value="1"/>
</dbReference>
<evidence type="ECO:0000256" key="2">
    <source>
        <dbReference type="ARBA" id="ARBA00023163"/>
    </source>
</evidence>
<dbReference type="Pfam" id="PF04967">
    <property type="entry name" value="HTH_10"/>
    <property type="match status" value="1"/>
</dbReference>
<gene>
    <name evidence="5" type="ORF">SAMN05443574_10942</name>
</gene>
<dbReference type="InterPro" id="IPR007050">
    <property type="entry name" value="HTH_bacterioopsin"/>
</dbReference>
<evidence type="ECO:0000256" key="1">
    <source>
        <dbReference type="ARBA" id="ARBA00023015"/>
    </source>
</evidence>
<reference evidence="5 6" key="1">
    <citation type="submission" date="2016-10" db="EMBL/GenBank/DDBJ databases">
        <authorList>
            <person name="de Groot N.N."/>
        </authorList>
    </citation>
    <scope>NUCLEOTIDE SEQUENCE [LARGE SCALE GENOMIC DNA]</scope>
    <source>
        <strain evidence="5 6">DSM 3756</strain>
    </source>
</reference>
<dbReference type="Gene3D" id="1.10.10.10">
    <property type="entry name" value="Winged helix-like DNA-binding domain superfamily/Winged helix DNA-binding domain"/>
    <property type="match status" value="1"/>
</dbReference>
<feature type="domain" description="DmsR-like N-terminal" evidence="4">
    <location>
        <begin position="23"/>
        <end position="166"/>
    </location>
</feature>
<evidence type="ECO:0000259" key="4">
    <source>
        <dbReference type="Pfam" id="PF24277"/>
    </source>
</evidence>
<keyword evidence="2" id="KW-0804">Transcription</keyword>
<organism evidence="5 6">
    <name type="scientific">Haloarcula vallismortis</name>
    <name type="common">Halobacterium vallismortis</name>
    <dbReference type="NCBI Taxonomy" id="28442"/>
    <lineage>
        <taxon>Archaea</taxon>
        <taxon>Methanobacteriati</taxon>
        <taxon>Methanobacteriota</taxon>
        <taxon>Stenosarchaea group</taxon>
        <taxon>Halobacteria</taxon>
        <taxon>Halobacteriales</taxon>
        <taxon>Haloarculaceae</taxon>
        <taxon>Haloarcula</taxon>
    </lineage>
</organism>
<keyword evidence="1" id="KW-0805">Transcription regulation</keyword>
<dbReference type="PANTHER" id="PTHR34236">
    <property type="entry name" value="DIMETHYL SULFOXIDE REDUCTASE TRANSCRIPTIONAL ACTIVATOR"/>
    <property type="match status" value="1"/>
</dbReference>
<dbReference type="Proteomes" id="UP000182573">
    <property type="component" value="Unassembled WGS sequence"/>
</dbReference>
<protein>
    <submittedName>
        <fullName evidence="5">Uncharacterized protein</fullName>
    </submittedName>
</protein>
<dbReference type="AlphaFoldDB" id="A0A1H2XB50"/>
<evidence type="ECO:0000313" key="6">
    <source>
        <dbReference type="Proteomes" id="UP000182573"/>
    </source>
</evidence>
<dbReference type="STRING" id="28442.SAMN05443574_10942"/>
<sequence length="241" mass="26449">MAVFYTNMFAQTFLYQPADFPRMSGRMLAEVEVFGPRSCQVQPHADEEWSVSSVSRSATSGGTGRVVEEFTLKGGDGTPSALQSGDPKADHVFAYDQRHVFQLSRAAGQGCVCERIEAAGCVVQEFSADTESVVVTFLVDDVPTLRDIVDDLQSEGDTVKLRRLLEDTPAETDRPVVLDRAKLTTRQREVLGRAHEMGYFEHPREATAGDVADALDISTSTFTEHLAAAQRKLLDDLLDSC</sequence>
<evidence type="ECO:0000259" key="3">
    <source>
        <dbReference type="Pfam" id="PF04967"/>
    </source>
</evidence>
<evidence type="ECO:0000313" key="5">
    <source>
        <dbReference type="EMBL" id="SDW89996.1"/>
    </source>
</evidence>
<feature type="domain" description="HTH bat-type" evidence="3">
    <location>
        <begin position="183"/>
        <end position="234"/>
    </location>
</feature>